<evidence type="ECO:0000256" key="3">
    <source>
        <dbReference type="ARBA" id="ARBA00007073"/>
    </source>
</evidence>
<keyword evidence="12" id="KW-1185">Reference proteome</keyword>
<comment type="subcellular location">
    <subcellularLocation>
        <location evidence="2">Cytoplasm</location>
    </subcellularLocation>
    <subcellularLocation>
        <location evidence="1">Nucleus</location>
    </subcellularLocation>
</comment>
<dbReference type="PANTHER" id="PTHR31283:SF5">
    <property type="entry name" value="EKC_KEOPS COMPLEX SUBUNIT LAGE3"/>
    <property type="match status" value="1"/>
</dbReference>
<feature type="compositionally biased region" description="Basic and acidic residues" evidence="10">
    <location>
        <begin position="96"/>
        <end position="106"/>
    </location>
</feature>
<proteinExistence type="inferred from homology"/>
<evidence type="ECO:0000256" key="10">
    <source>
        <dbReference type="SAM" id="MobiDB-lite"/>
    </source>
</evidence>
<evidence type="ECO:0000256" key="2">
    <source>
        <dbReference type="ARBA" id="ARBA00004496"/>
    </source>
</evidence>
<feature type="region of interest" description="Disordered" evidence="10">
    <location>
        <begin position="31"/>
        <end position="65"/>
    </location>
</feature>
<comment type="similarity">
    <text evidence="3">Belongs to the CTAG/PCC1 family.</text>
</comment>
<protein>
    <recommendedName>
        <fullName evidence="9">L antigen family member 3</fullName>
    </recommendedName>
</protein>
<name>A0A8C8S597_9SAUR</name>
<evidence type="ECO:0000256" key="1">
    <source>
        <dbReference type="ARBA" id="ARBA00004123"/>
    </source>
</evidence>
<dbReference type="PANTHER" id="PTHR31283">
    <property type="entry name" value="EKC/KEOPS COMPLEX SUBUNIT PCC1 FAMILY MEMBER"/>
    <property type="match status" value="1"/>
</dbReference>
<evidence type="ECO:0000256" key="9">
    <source>
        <dbReference type="ARBA" id="ARBA00076355"/>
    </source>
</evidence>
<keyword evidence="6" id="KW-0539">Nucleus</keyword>
<evidence type="ECO:0000256" key="8">
    <source>
        <dbReference type="ARBA" id="ARBA00062157"/>
    </source>
</evidence>
<sequence>HDVGMVLGYGGVMGGEGGWEVGRWGSVCAPRGQSPLGAGPDHKLRPRRQHVGAEPSDGGSRSRLPLFLNFPPSTLRVPFPSPLEAQIAHGSLAPDPEPHKGGDHIPSHHISSPRHWKADEARILRVSINSFLDHLALVIQTMEMFGPPVPR</sequence>
<dbReference type="Gene3D" id="3.30.310.50">
    <property type="entry name" value="Alpha-D-phosphohexomutase, C-terminal domain"/>
    <property type="match status" value="1"/>
</dbReference>
<keyword evidence="5" id="KW-0819">tRNA processing</keyword>
<evidence type="ECO:0000256" key="5">
    <source>
        <dbReference type="ARBA" id="ARBA00022694"/>
    </source>
</evidence>
<dbReference type="InterPro" id="IPR015419">
    <property type="entry name" value="CTAG/Pcc1"/>
</dbReference>
<keyword evidence="4" id="KW-0963">Cytoplasm</keyword>
<dbReference type="GO" id="GO:0000408">
    <property type="term" value="C:EKC/KEOPS complex"/>
    <property type="evidence" value="ECO:0007669"/>
    <property type="project" value="TreeGrafter"/>
</dbReference>
<dbReference type="AlphaFoldDB" id="A0A8C8S597"/>
<dbReference type="FunFam" id="3.30.310.50:FF:000005">
    <property type="entry name" value="L antigen family member 3"/>
    <property type="match status" value="1"/>
</dbReference>
<dbReference type="GO" id="GO:0008033">
    <property type="term" value="P:tRNA processing"/>
    <property type="evidence" value="ECO:0007669"/>
    <property type="project" value="UniProtKB-KW"/>
</dbReference>
<dbReference type="Ensembl" id="ENSPCET00000014680.1">
    <property type="protein sequence ID" value="ENSPCEP00000014159.1"/>
    <property type="gene ID" value="ENSPCEG00000011240.1"/>
</dbReference>
<feature type="region of interest" description="Disordered" evidence="10">
    <location>
        <begin position="86"/>
        <end position="114"/>
    </location>
</feature>
<comment type="subunit">
    <text evidence="8">Component of the EKC/KEOPS complex composed of at least GON7, TP53RK, TPRKB, OSGEP and LAGE3; the whole complex dimerizes.</text>
</comment>
<dbReference type="GO" id="GO:0005737">
    <property type="term" value="C:cytoplasm"/>
    <property type="evidence" value="ECO:0007669"/>
    <property type="project" value="UniProtKB-SubCell"/>
</dbReference>
<comment type="function">
    <text evidence="7">Component of the EKC/KEOPS complex that is required for the formation of a threonylcarbamoyl group on adenosine at position 37 (t(6)A37) in tRNAs that read codons beginning with adenine. The complex is probably involved in the transfer of the threonylcarbamoyl moiety of threonylcarbamoyl-AMP (TC-AMP) to the N6 group of A37. LAGE3 functions as a dimerization module for the complex.</text>
</comment>
<reference evidence="11" key="2">
    <citation type="submission" date="2025-09" db="UniProtKB">
        <authorList>
            <consortium name="Ensembl"/>
        </authorList>
    </citation>
    <scope>IDENTIFICATION</scope>
</reference>
<evidence type="ECO:0000256" key="4">
    <source>
        <dbReference type="ARBA" id="ARBA00022490"/>
    </source>
</evidence>
<evidence type="ECO:0000313" key="12">
    <source>
        <dbReference type="Proteomes" id="UP000694393"/>
    </source>
</evidence>
<reference evidence="11" key="1">
    <citation type="submission" date="2025-08" db="UniProtKB">
        <authorList>
            <consortium name="Ensembl"/>
        </authorList>
    </citation>
    <scope>IDENTIFICATION</scope>
</reference>
<accession>A0A8C8S597</accession>
<dbReference type="GO" id="GO:0005634">
    <property type="term" value="C:nucleus"/>
    <property type="evidence" value="ECO:0007669"/>
    <property type="project" value="UniProtKB-SubCell"/>
</dbReference>
<organism evidence="11 12">
    <name type="scientific">Pelusios castaneus</name>
    <name type="common">West African mud turtle</name>
    <dbReference type="NCBI Taxonomy" id="367368"/>
    <lineage>
        <taxon>Eukaryota</taxon>
        <taxon>Metazoa</taxon>
        <taxon>Chordata</taxon>
        <taxon>Craniata</taxon>
        <taxon>Vertebrata</taxon>
        <taxon>Euteleostomi</taxon>
        <taxon>Archelosauria</taxon>
        <taxon>Testudinata</taxon>
        <taxon>Testudines</taxon>
        <taxon>Pleurodira</taxon>
        <taxon>Pelomedusidae</taxon>
        <taxon>Pelusios</taxon>
    </lineage>
</organism>
<evidence type="ECO:0000256" key="6">
    <source>
        <dbReference type="ARBA" id="ARBA00023242"/>
    </source>
</evidence>
<dbReference type="Proteomes" id="UP000694393">
    <property type="component" value="Unplaced"/>
</dbReference>
<dbReference type="GO" id="GO:0070525">
    <property type="term" value="P:tRNA threonylcarbamoyladenosine metabolic process"/>
    <property type="evidence" value="ECO:0007669"/>
    <property type="project" value="TreeGrafter"/>
</dbReference>
<evidence type="ECO:0000313" key="11">
    <source>
        <dbReference type="Ensembl" id="ENSPCEP00000014159.1"/>
    </source>
</evidence>
<evidence type="ECO:0000256" key="7">
    <source>
        <dbReference type="ARBA" id="ARBA00053047"/>
    </source>
</evidence>
<dbReference type="Pfam" id="PF09341">
    <property type="entry name" value="Pcc1"/>
    <property type="match status" value="1"/>
</dbReference>